<keyword evidence="10 13" id="KW-0472">Membrane</keyword>
<dbReference type="SUPFAM" id="SSF81343">
    <property type="entry name" value="Fumarate reductase respiratory complex transmembrane subunits"/>
    <property type="match status" value="1"/>
</dbReference>
<dbReference type="KEGG" id="cna:AB433_11700"/>
<evidence type="ECO:0000256" key="12">
    <source>
        <dbReference type="PIRSR" id="PIRSR000178-1"/>
    </source>
</evidence>
<dbReference type="PROSITE" id="PS01000">
    <property type="entry name" value="SDH_CYT_1"/>
    <property type="match status" value="1"/>
</dbReference>
<evidence type="ECO:0000256" key="6">
    <source>
        <dbReference type="ARBA" id="ARBA00022692"/>
    </source>
</evidence>
<dbReference type="PATRIC" id="fig|1348774.3.peg.2461"/>
<dbReference type="GO" id="GO:0046872">
    <property type="term" value="F:metal ion binding"/>
    <property type="evidence" value="ECO:0007669"/>
    <property type="project" value="UniProtKB-KW"/>
</dbReference>
<keyword evidence="9 12" id="KW-0408">Iron</keyword>
<dbReference type="GO" id="GO:0006099">
    <property type="term" value="P:tricarboxylic acid cycle"/>
    <property type="evidence" value="ECO:0007669"/>
    <property type="project" value="InterPro"/>
</dbReference>
<dbReference type="OrthoDB" id="9799441at2"/>
<feature type="transmembrane region" description="Helical" evidence="13">
    <location>
        <begin position="110"/>
        <end position="132"/>
    </location>
</feature>
<keyword evidence="7 12" id="KW-0479">Metal-binding</keyword>
<dbReference type="AlphaFoldDB" id="A0A0G3XJB7"/>
<keyword evidence="15" id="KW-1185">Reference proteome</keyword>
<dbReference type="GO" id="GO:0016020">
    <property type="term" value="C:membrane"/>
    <property type="evidence" value="ECO:0007669"/>
    <property type="project" value="UniProtKB-SubCell"/>
</dbReference>
<comment type="subcellular location">
    <subcellularLocation>
        <location evidence="2">Membrane</location>
        <topology evidence="2">Multi-pass membrane protein</topology>
    </subcellularLocation>
</comment>
<dbReference type="Gene3D" id="1.20.1300.10">
    <property type="entry name" value="Fumarate reductase/succinate dehydrogenase, transmembrane subunit"/>
    <property type="match status" value="1"/>
</dbReference>
<comment type="function">
    <text evidence="1">Membrane-anchoring subunit of succinate dehydrogenase (SDH).</text>
</comment>
<comment type="subunit">
    <text evidence="11">Part of an enzyme complex containing four subunits: a flavoprotein, an iron-sulfur protein, plus two membrane-anchoring proteins, SdhC and SdhD. The complex can form homotrimers.</text>
</comment>
<dbReference type="InterPro" id="IPR014314">
    <property type="entry name" value="Succ_DH_cytb556"/>
</dbReference>
<dbReference type="STRING" id="1348774.AB433_11700"/>
<dbReference type="RefSeq" id="WP_047821139.1">
    <property type="nucleotide sequence ID" value="NZ_CP011770.1"/>
</dbReference>
<evidence type="ECO:0000256" key="4">
    <source>
        <dbReference type="ARBA" id="ARBA00020076"/>
    </source>
</evidence>
<keyword evidence="6 13" id="KW-0812">Transmembrane</keyword>
<accession>A0A0G3XJB7</accession>
<dbReference type="InterPro" id="IPR000701">
    <property type="entry name" value="SuccDH_FuR_B_TM-su"/>
</dbReference>
<evidence type="ECO:0000256" key="1">
    <source>
        <dbReference type="ARBA" id="ARBA00004050"/>
    </source>
</evidence>
<dbReference type="Pfam" id="PF01127">
    <property type="entry name" value="Sdh_cyt"/>
    <property type="match status" value="1"/>
</dbReference>
<evidence type="ECO:0000313" key="14">
    <source>
        <dbReference type="EMBL" id="AKM10478.1"/>
    </source>
</evidence>
<feature type="transmembrane region" description="Helical" evidence="13">
    <location>
        <begin position="70"/>
        <end position="89"/>
    </location>
</feature>
<evidence type="ECO:0000256" key="13">
    <source>
        <dbReference type="SAM" id="Phobius"/>
    </source>
</evidence>
<protein>
    <recommendedName>
        <fullName evidence="4">Succinate dehydrogenase cytochrome b556 subunit</fullName>
    </recommendedName>
</protein>
<gene>
    <name evidence="14" type="ORF">AB433_11700</name>
</gene>
<evidence type="ECO:0000256" key="9">
    <source>
        <dbReference type="ARBA" id="ARBA00023004"/>
    </source>
</evidence>
<dbReference type="InterPro" id="IPR034804">
    <property type="entry name" value="SQR/QFR_C/D"/>
</dbReference>
<evidence type="ECO:0000256" key="8">
    <source>
        <dbReference type="ARBA" id="ARBA00022989"/>
    </source>
</evidence>
<dbReference type="NCBIfam" id="TIGR02970">
    <property type="entry name" value="succ_dehyd_cytB"/>
    <property type="match status" value="1"/>
</dbReference>
<keyword evidence="5 12" id="KW-0349">Heme</keyword>
<keyword evidence="8 13" id="KW-1133">Transmembrane helix</keyword>
<evidence type="ECO:0000256" key="11">
    <source>
        <dbReference type="ARBA" id="ARBA00025912"/>
    </source>
</evidence>
<evidence type="ECO:0000256" key="2">
    <source>
        <dbReference type="ARBA" id="ARBA00004141"/>
    </source>
</evidence>
<dbReference type="PIRSF" id="PIRSF000178">
    <property type="entry name" value="SDH_cyt_b560"/>
    <property type="match status" value="1"/>
</dbReference>
<evidence type="ECO:0000313" key="15">
    <source>
        <dbReference type="Proteomes" id="UP000035287"/>
    </source>
</evidence>
<evidence type="ECO:0000256" key="7">
    <source>
        <dbReference type="ARBA" id="ARBA00022723"/>
    </source>
</evidence>
<dbReference type="InterPro" id="IPR018495">
    <property type="entry name" value="Succ_DH_cyt_bsu_CS"/>
</dbReference>
<feature type="binding site" description="axial binding residue" evidence="12">
    <location>
        <position position="87"/>
    </location>
    <ligand>
        <name>heme</name>
        <dbReference type="ChEBI" id="CHEBI:30413"/>
        <note>ligand shared with second transmembrane subunit</note>
    </ligand>
    <ligandPart>
        <name>Fe</name>
        <dbReference type="ChEBI" id="CHEBI:18248"/>
    </ligandPart>
</feature>
<dbReference type="Proteomes" id="UP000035287">
    <property type="component" value="Chromosome"/>
</dbReference>
<proteinExistence type="inferred from homology"/>
<evidence type="ECO:0000256" key="5">
    <source>
        <dbReference type="ARBA" id="ARBA00022617"/>
    </source>
</evidence>
<dbReference type="CDD" id="cd03499">
    <property type="entry name" value="SQR_TypeC_SdhC"/>
    <property type="match status" value="1"/>
</dbReference>
<dbReference type="PANTHER" id="PTHR10978:SF5">
    <property type="entry name" value="SUCCINATE DEHYDROGENASE CYTOCHROME B560 SUBUNIT, MITOCHONDRIAL"/>
    <property type="match status" value="1"/>
</dbReference>
<dbReference type="EMBL" id="CP011770">
    <property type="protein sequence ID" value="AKM10478.1"/>
    <property type="molecule type" value="Genomic_DNA"/>
</dbReference>
<evidence type="ECO:0000256" key="10">
    <source>
        <dbReference type="ARBA" id="ARBA00023136"/>
    </source>
</evidence>
<dbReference type="GO" id="GO:0009055">
    <property type="term" value="F:electron transfer activity"/>
    <property type="evidence" value="ECO:0007669"/>
    <property type="project" value="InterPro"/>
</dbReference>
<sequence length="133" mass="14334">MAQASNRPQARPLSPHLSIWKWGPAMAVSILHRVSGNGLAVAGLLVLLWFVGAIAGGPESYAAFLEHADSWYGMIVLIGISWAFFNHMASGIRHLVLDVGAGFEVDRNNAWSIITILIGITLTAAFWAVILLV</sequence>
<reference evidence="14 15" key="1">
    <citation type="submission" date="2015-06" db="EMBL/GenBank/DDBJ databases">
        <authorList>
            <person name="Zeng Y."/>
            <person name="Huang Y."/>
        </authorList>
    </citation>
    <scope>NUCLEOTIDE SEQUENCE [LARGE SCALE GENOMIC DNA]</scope>
    <source>
        <strain evidence="14 15">PQ-2</strain>
    </source>
</reference>
<dbReference type="PANTHER" id="PTHR10978">
    <property type="entry name" value="SUCCINATE DEHYDROGENASE CYTOCHROME B560 SUBUNIT"/>
    <property type="match status" value="1"/>
</dbReference>
<evidence type="ECO:0000256" key="3">
    <source>
        <dbReference type="ARBA" id="ARBA00007244"/>
    </source>
</evidence>
<feature type="transmembrane region" description="Helical" evidence="13">
    <location>
        <begin position="39"/>
        <end position="58"/>
    </location>
</feature>
<name>A0A0G3XJB7_9SPHN</name>
<comment type="similarity">
    <text evidence="3">Belongs to the cytochrome b560 family.</text>
</comment>
<comment type="cofactor">
    <cofactor evidence="12">
        <name>heme</name>
        <dbReference type="ChEBI" id="CHEBI:30413"/>
    </cofactor>
    <text evidence="12">The heme is bound between the two transmembrane subunits.</text>
</comment>
<organism evidence="14 15">
    <name type="scientific">Croceicoccus naphthovorans</name>
    <dbReference type="NCBI Taxonomy" id="1348774"/>
    <lineage>
        <taxon>Bacteria</taxon>
        <taxon>Pseudomonadati</taxon>
        <taxon>Pseudomonadota</taxon>
        <taxon>Alphaproteobacteria</taxon>
        <taxon>Sphingomonadales</taxon>
        <taxon>Erythrobacteraceae</taxon>
        <taxon>Croceicoccus</taxon>
    </lineage>
</organism>